<feature type="domain" description="F-box" evidence="1">
    <location>
        <begin position="12"/>
        <end position="44"/>
    </location>
</feature>
<dbReference type="InterPro" id="IPR001810">
    <property type="entry name" value="F-box_dom"/>
</dbReference>
<protein>
    <recommendedName>
        <fullName evidence="1">F-box domain-containing protein</fullName>
    </recommendedName>
</protein>
<dbReference type="InterPro" id="IPR032675">
    <property type="entry name" value="LRR_dom_sf"/>
</dbReference>
<keyword evidence="3" id="KW-1185">Reference proteome</keyword>
<dbReference type="Pfam" id="PF00646">
    <property type="entry name" value="F-box"/>
    <property type="match status" value="1"/>
</dbReference>
<dbReference type="SUPFAM" id="SSF81383">
    <property type="entry name" value="F-box domain"/>
    <property type="match status" value="1"/>
</dbReference>
<evidence type="ECO:0000313" key="2">
    <source>
        <dbReference type="EMBL" id="CAD7627304.1"/>
    </source>
</evidence>
<proteinExistence type="predicted"/>
<dbReference type="Gene3D" id="1.20.1280.50">
    <property type="match status" value="1"/>
</dbReference>
<dbReference type="OrthoDB" id="6478838at2759"/>
<name>A0A7R9KQL8_9ACAR</name>
<evidence type="ECO:0000259" key="1">
    <source>
        <dbReference type="Pfam" id="PF00646"/>
    </source>
</evidence>
<dbReference type="Proteomes" id="UP000759131">
    <property type="component" value="Unassembled WGS sequence"/>
</dbReference>
<dbReference type="AlphaFoldDB" id="A0A7R9KQL8"/>
<dbReference type="Gene3D" id="3.80.10.10">
    <property type="entry name" value="Ribonuclease Inhibitor"/>
    <property type="match status" value="1"/>
</dbReference>
<dbReference type="EMBL" id="CAJPIZ010004620">
    <property type="protein sequence ID" value="CAG2107734.1"/>
    <property type="molecule type" value="Genomic_DNA"/>
</dbReference>
<dbReference type="EMBL" id="OC859195">
    <property type="protein sequence ID" value="CAD7627304.1"/>
    <property type="molecule type" value="Genomic_DNA"/>
</dbReference>
<gene>
    <name evidence="2" type="ORF">OSB1V03_LOCUS7734</name>
</gene>
<dbReference type="InterPro" id="IPR036047">
    <property type="entry name" value="F-box-like_dom_sf"/>
</dbReference>
<sequence length="265" mass="30939">MCEYSKDSFDRFGDDLCEELLSFLTFEDRFRCECLSKQWRRLSQFSDPKDYNEKFYEYIGLYVNLTAIDLPFEKLCKTPLILSADNNAFELFARNYGHNIKSIEFTFDCLIDDNMVNKLSDVLSQMRALIGITLNLNDPFIEWDLLTQIGVKCPQLTSLCVQFKSRTTIEYIDHIMGKHFKQLKRLEINGLYNTTNISNDALIEYSESQVISITDTFFANIDRYLPQLLELRLNDVMITDEVLNALSRLTQIRCIQLMGTNTCHL</sequence>
<dbReference type="SUPFAM" id="SSF52047">
    <property type="entry name" value="RNI-like"/>
    <property type="match status" value="1"/>
</dbReference>
<organism evidence="2">
    <name type="scientific">Medioppia subpectinata</name>
    <dbReference type="NCBI Taxonomy" id="1979941"/>
    <lineage>
        <taxon>Eukaryota</taxon>
        <taxon>Metazoa</taxon>
        <taxon>Ecdysozoa</taxon>
        <taxon>Arthropoda</taxon>
        <taxon>Chelicerata</taxon>
        <taxon>Arachnida</taxon>
        <taxon>Acari</taxon>
        <taxon>Acariformes</taxon>
        <taxon>Sarcoptiformes</taxon>
        <taxon>Oribatida</taxon>
        <taxon>Brachypylina</taxon>
        <taxon>Oppioidea</taxon>
        <taxon>Oppiidae</taxon>
        <taxon>Medioppia</taxon>
    </lineage>
</organism>
<evidence type="ECO:0000313" key="3">
    <source>
        <dbReference type="Proteomes" id="UP000759131"/>
    </source>
</evidence>
<reference evidence="2" key="1">
    <citation type="submission" date="2020-11" db="EMBL/GenBank/DDBJ databases">
        <authorList>
            <person name="Tran Van P."/>
        </authorList>
    </citation>
    <scope>NUCLEOTIDE SEQUENCE</scope>
</reference>
<accession>A0A7R9KQL8</accession>